<feature type="transmembrane region" description="Helical" evidence="6">
    <location>
        <begin position="20"/>
        <end position="39"/>
    </location>
</feature>
<feature type="transmembrane region" description="Helical" evidence="6">
    <location>
        <begin position="148"/>
        <end position="167"/>
    </location>
</feature>
<protein>
    <recommendedName>
        <fullName evidence="2">histidine kinase</fullName>
        <ecNumber evidence="2">2.7.13.3</ecNumber>
    </recommendedName>
</protein>
<dbReference type="InterPro" id="IPR036890">
    <property type="entry name" value="HATPase_C_sf"/>
</dbReference>
<evidence type="ECO:0000313" key="9">
    <source>
        <dbReference type="Proteomes" id="UP000664835"/>
    </source>
</evidence>
<organism evidence="8 9">
    <name type="scientific">Thiomicrorhabdus marina</name>
    <dbReference type="NCBI Taxonomy" id="2818442"/>
    <lineage>
        <taxon>Bacteria</taxon>
        <taxon>Pseudomonadati</taxon>
        <taxon>Pseudomonadota</taxon>
        <taxon>Gammaproteobacteria</taxon>
        <taxon>Thiotrichales</taxon>
        <taxon>Piscirickettsiaceae</taxon>
        <taxon>Thiomicrorhabdus</taxon>
    </lineage>
</organism>
<dbReference type="GO" id="GO:0016301">
    <property type="term" value="F:kinase activity"/>
    <property type="evidence" value="ECO:0007669"/>
    <property type="project" value="UniProtKB-KW"/>
</dbReference>
<evidence type="ECO:0000256" key="6">
    <source>
        <dbReference type="SAM" id="Phobius"/>
    </source>
</evidence>
<dbReference type="Proteomes" id="UP000664835">
    <property type="component" value="Unassembled WGS sequence"/>
</dbReference>
<dbReference type="InterPro" id="IPR005467">
    <property type="entry name" value="His_kinase_dom"/>
</dbReference>
<dbReference type="Gene3D" id="1.10.287.130">
    <property type="match status" value="1"/>
</dbReference>
<keyword evidence="6" id="KW-1133">Transmembrane helix</keyword>
<sequence>MNKSKTPLLTSDAPQIVRHFFWINLGLIALFMVLFLAMVEFTESQSERASLQHWLTAEAEQYEQDFAKQGRLASLPNSNQFDIYWSDSSDGQNPQWLTAYQQVGFYEHHIGNEDKHLLVRENPSGQGLFYIVFKDTADDYLDSFENNLHLFASLLGLLGLAILFVYMKYALNKVAKPLQHVVEKINQMPPDFPDFNVDAEYQELRVIEQALLDSKQKMADFIRREQEFSRFSAHEIRTPLMVLQGSSQILQRFKNPDFRAQKALDRIEQSCDEIALLTDTFLLLGKQEIEVERFEEVNVNVVVNSQLNVVRELFPSENKPYSLHEEAQLLVQAPPAFVLVLIRNLLRNACGYSSGTVRITITESGLCIYNPYQPNSENLLQANRSYGYGLEIVERICQMLGWHFSYQRLQEEFCAQVVCEPKNPDLRLGCW</sequence>
<gene>
    <name evidence="8" type="ORF">J3998_10125</name>
</gene>
<proteinExistence type="predicted"/>
<dbReference type="Pfam" id="PF00512">
    <property type="entry name" value="HisKA"/>
    <property type="match status" value="1"/>
</dbReference>
<dbReference type="InterPro" id="IPR036097">
    <property type="entry name" value="HisK_dim/P_sf"/>
</dbReference>
<dbReference type="PROSITE" id="PS50109">
    <property type="entry name" value="HIS_KIN"/>
    <property type="match status" value="1"/>
</dbReference>
<keyword evidence="4" id="KW-0808">Transferase</keyword>
<dbReference type="PANTHER" id="PTHR45436:SF16">
    <property type="entry name" value="HISTIDINE KINASE"/>
    <property type="match status" value="1"/>
</dbReference>
<dbReference type="InterPro" id="IPR050428">
    <property type="entry name" value="TCS_sensor_his_kinase"/>
</dbReference>
<evidence type="ECO:0000256" key="3">
    <source>
        <dbReference type="ARBA" id="ARBA00022553"/>
    </source>
</evidence>
<evidence type="ECO:0000256" key="4">
    <source>
        <dbReference type="ARBA" id="ARBA00022679"/>
    </source>
</evidence>
<dbReference type="RefSeq" id="WP_208150546.1">
    <property type="nucleotide sequence ID" value="NZ_JAGETV010000021.1"/>
</dbReference>
<feature type="domain" description="Histidine kinase" evidence="7">
    <location>
        <begin position="231"/>
        <end position="401"/>
    </location>
</feature>
<dbReference type="SUPFAM" id="SSF47384">
    <property type="entry name" value="Homodimeric domain of signal transducing histidine kinase"/>
    <property type="match status" value="1"/>
</dbReference>
<dbReference type="PANTHER" id="PTHR45436">
    <property type="entry name" value="SENSOR HISTIDINE KINASE YKOH"/>
    <property type="match status" value="1"/>
</dbReference>
<evidence type="ECO:0000256" key="2">
    <source>
        <dbReference type="ARBA" id="ARBA00012438"/>
    </source>
</evidence>
<dbReference type="SUPFAM" id="SSF55874">
    <property type="entry name" value="ATPase domain of HSP90 chaperone/DNA topoisomerase II/histidine kinase"/>
    <property type="match status" value="1"/>
</dbReference>
<comment type="catalytic activity">
    <reaction evidence="1">
        <text>ATP + protein L-histidine = ADP + protein N-phospho-L-histidine.</text>
        <dbReference type="EC" id="2.7.13.3"/>
    </reaction>
</comment>
<evidence type="ECO:0000259" key="7">
    <source>
        <dbReference type="PROSITE" id="PS50109"/>
    </source>
</evidence>
<accession>A0ABS3Q6J2</accession>
<keyword evidence="5 8" id="KW-0418">Kinase</keyword>
<evidence type="ECO:0000256" key="5">
    <source>
        <dbReference type="ARBA" id="ARBA00022777"/>
    </source>
</evidence>
<keyword evidence="3" id="KW-0597">Phosphoprotein</keyword>
<dbReference type="EC" id="2.7.13.3" evidence="2"/>
<dbReference type="EMBL" id="JAGETV010000021">
    <property type="protein sequence ID" value="MBO1927932.1"/>
    <property type="molecule type" value="Genomic_DNA"/>
</dbReference>
<evidence type="ECO:0000256" key="1">
    <source>
        <dbReference type="ARBA" id="ARBA00000085"/>
    </source>
</evidence>
<dbReference type="SMART" id="SM00388">
    <property type="entry name" value="HisKA"/>
    <property type="match status" value="1"/>
</dbReference>
<comment type="caution">
    <text evidence="8">The sequence shown here is derived from an EMBL/GenBank/DDBJ whole genome shotgun (WGS) entry which is preliminary data.</text>
</comment>
<dbReference type="InterPro" id="IPR003661">
    <property type="entry name" value="HisK_dim/P_dom"/>
</dbReference>
<keyword evidence="6" id="KW-0472">Membrane</keyword>
<evidence type="ECO:0000313" key="8">
    <source>
        <dbReference type="EMBL" id="MBO1927932.1"/>
    </source>
</evidence>
<reference evidence="8 9" key="1">
    <citation type="submission" date="2021-03" db="EMBL/GenBank/DDBJ databases">
        <title>Thiomicrorhabdus sp.nov.,novel sulfur-oxidizing bacteria isolated from coastal sediment.</title>
        <authorList>
            <person name="Liu X."/>
        </authorList>
    </citation>
    <scope>NUCLEOTIDE SEQUENCE [LARGE SCALE GENOMIC DNA]</scope>
    <source>
        <strain evidence="8 9">6S2-11</strain>
    </source>
</reference>
<name>A0ABS3Q6J2_9GAMM</name>
<dbReference type="CDD" id="cd00082">
    <property type="entry name" value="HisKA"/>
    <property type="match status" value="1"/>
</dbReference>
<keyword evidence="6" id="KW-0812">Transmembrane</keyword>
<keyword evidence="9" id="KW-1185">Reference proteome</keyword>